<accession>A0ABP9DZI6</accession>
<protein>
    <recommendedName>
        <fullName evidence="5">Methyltransferase domain-containing protein</fullName>
    </recommendedName>
</protein>
<evidence type="ECO:0000256" key="2">
    <source>
        <dbReference type="ARBA" id="ARBA00022679"/>
    </source>
</evidence>
<dbReference type="InterPro" id="IPR041698">
    <property type="entry name" value="Methyltransf_25"/>
</dbReference>
<keyword evidence="7" id="KW-1185">Reference proteome</keyword>
<organism evidence="6 7">
    <name type="scientific">Actinomycetospora straminea</name>
    <dbReference type="NCBI Taxonomy" id="663607"/>
    <lineage>
        <taxon>Bacteria</taxon>
        <taxon>Bacillati</taxon>
        <taxon>Actinomycetota</taxon>
        <taxon>Actinomycetes</taxon>
        <taxon>Pseudonocardiales</taxon>
        <taxon>Pseudonocardiaceae</taxon>
        <taxon>Actinomycetospora</taxon>
    </lineage>
</organism>
<evidence type="ECO:0000313" key="7">
    <source>
        <dbReference type="Proteomes" id="UP001500457"/>
    </source>
</evidence>
<evidence type="ECO:0000313" key="6">
    <source>
        <dbReference type="EMBL" id="GAA4861342.1"/>
    </source>
</evidence>
<evidence type="ECO:0000256" key="3">
    <source>
        <dbReference type="ARBA" id="ARBA00022691"/>
    </source>
</evidence>
<dbReference type="Proteomes" id="UP001500457">
    <property type="component" value="Unassembled WGS sequence"/>
</dbReference>
<name>A0ABP9DZI6_9PSEU</name>
<proteinExistence type="predicted"/>
<feature type="compositionally biased region" description="Basic and acidic residues" evidence="4">
    <location>
        <begin position="204"/>
        <end position="226"/>
    </location>
</feature>
<evidence type="ECO:0000259" key="5">
    <source>
        <dbReference type="Pfam" id="PF13649"/>
    </source>
</evidence>
<keyword evidence="1" id="KW-0489">Methyltransferase</keyword>
<keyword evidence="3" id="KW-0949">S-adenosyl-L-methionine</keyword>
<dbReference type="SUPFAM" id="SSF53335">
    <property type="entry name" value="S-adenosyl-L-methionine-dependent methyltransferases"/>
    <property type="match status" value="1"/>
</dbReference>
<evidence type="ECO:0000256" key="1">
    <source>
        <dbReference type="ARBA" id="ARBA00022603"/>
    </source>
</evidence>
<dbReference type="InterPro" id="IPR029063">
    <property type="entry name" value="SAM-dependent_MTases_sf"/>
</dbReference>
<dbReference type="PANTHER" id="PTHR43464">
    <property type="entry name" value="METHYLTRANSFERASE"/>
    <property type="match status" value="1"/>
</dbReference>
<sequence length="226" mass="23582">MPVPDNPWLAVTGGTAGPGYAARFADLAAQGEDLDGEARRVHALLGGRSGDVLDAGCGTGRVGIALARLGHRVIGADLDASMLDQARAAAPEIDWRLVDLTELRLDHPVDAVVAAGNLWPLLTPGTHAAVIEVLARHLRPGGLLVAGFGLDAEHVPFTLPDGVPFPTLAAYDDACAAAGLRLVTRTADWDGEEPYDGGGYAVSVHEKPTRSPREAEVRDGDRPARA</sequence>
<dbReference type="PANTHER" id="PTHR43464:SF19">
    <property type="entry name" value="UBIQUINONE BIOSYNTHESIS O-METHYLTRANSFERASE, MITOCHONDRIAL"/>
    <property type="match status" value="1"/>
</dbReference>
<reference evidence="7" key="1">
    <citation type="journal article" date="2019" name="Int. J. Syst. Evol. Microbiol.">
        <title>The Global Catalogue of Microorganisms (GCM) 10K type strain sequencing project: providing services to taxonomists for standard genome sequencing and annotation.</title>
        <authorList>
            <consortium name="The Broad Institute Genomics Platform"/>
            <consortium name="The Broad Institute Genome Sequencing Center for Infectious Disease"/>
            <person name="Wu L."/>
            <person name="Ma J."/>
        </authorList>
    </citation>
    <scope>NUCLEOTIDE SEQUENCE [LARGE SCALE GENOMIC DNA]</scope>
    <source>
        <strain evidence="7">JCM 17983</strain>
    </source>
</reference>
<dbReference type="Gene3D" id="3.40.50.150">
    <property type="entry name" value="Vaccinia Virus protein VP39"/>
    <property type="match status" value="1"/>
</dbReference>
<keyword evidence="2" id="KW-0808">Transferase</keyword>
<dbReference type="CDD" id="cd02440">
    <property type="entry name" value="AdoMet_MTases"/>
    <property type="match status" value="1"/>
</dbReference>
<gene>
    <name evidence="6" type="ORF">GCM10023203_05910</name>
</gene>
<feature type="region of interest" description="Disordered" evidence="4">
    <location>
        <begin position="190"/>
        <end position="226"/>
    </location>
</feature>
<dbReference type="EMBL" id="BAABHQ010000001">
    <property type="protein sequence ID" value="GAA4861342.1"/>
    <property type="molecule type" value="Genomic_DNA"/>
</dbReference>
<comment type="caution">
    <text evidence="6">The sequence shown here is derived from an EMBL/GenBank/DDBJ whole genome shotgun (WGS) entry which is preliminary data.</text>
</comment>
<feature type="domain" description="Methyltransferase" evidence="5">
    <location>
        <begin position="52"/>
        <end position="142"/>
    </location>
</feature>
<dbReference type="Pfam" id="PF13649">
    <property type="entry name" value="Methyltransf_25"/>
    <property type="match status" value="1"/>
</dbReference>
<evidence type="ECO:0000256" key="4">
    <source>
        <dbReference type="SAM" id="MobiDB-lite"/>
    </source>
</evidence>